<protein>
    <recommendedName>
        <fullName evidence="4">SOCS box domain-containing protein</fullName>
    </recommendedName>
</protein>
<dbReference type="SMART" id="SM00248">
    <property type="entry name" value="ANK"/>
    <property type="match status" value="3"/>
</dbReference>
<dbReference type="Gene3D" id="1.25.40.20">
    <property type="entry name" value="Ankyrin repeat-containing domain"/>
    <property type="match status" value="1"/>
</dbReference>
<keyword evidence="2 3" id="KW-0040">ANK repeat</keyword>
<evidence type="ECO:0000259" key="4">
    <source>
        <dbReference type="PROSITE" id="PS50225"/>
    </source>
</evidence>
<keyword evidence="6" id="KW-1185">Reference proteome</keyword>
<dbReference type="HOGENOM" id="CLU_840204_0_0_1"/>
<keyword evidence="1" id="KW-0677">Repeat</keyword>
<dbReference type="InterPro" id="IPR002110">
    <property type="entry name" value="Ankyrin_rpt"/>
</dbReference>
<evidence type="ECO:0000256" key="2">
    <source>
        <dbReference type="ARBA" id="ARBA00023043"/>
    </source>
</evidence>
<dbReference type="OMA" id="FFITEME"/>
<dbReference type="AlphaFoldDB" id="A7SKN2"/>
<evidence type="ECO:0000256" key="3">
    <source>
        <dbReference type="PROSITE-ProRule" id="PRU00023"/>
    </source>
</evidence>
<name>A7SKN2_NEMVE</name>
<dbReference type="Proteomes" id="UP000001593">
    <property type="component" value="Unassembled WGS sequence"/>
</dbReference>
<dbReference type="GO" id="GO:0035556">
    <property type="term" value="P:intracellular signal transduction"/>
    <property type="evidence" value="ECO:0007669"/>
    <property type="project" value="InterPro"/>
</dbReference>
<dbReference type="SMART" id="SM00969">
    <property type="entry name" value="SOCS_box"/>
    <property type="match status" value="1"/>
</dbReference>
<dbReference type="InParanoid" id="A7SKN2"/>
<dbReference type="PANTHER" id="PTHR24198:SF165">
    <property type="entry name" value="ANKYRIN REPEAT-CONTAINING PROTEIN-RELATED"/>
    <property type="match status" value="1"/>
</dbReference>
<dbReference type="PROSITE" id="PS50088">
    <property type="entry name" value="ANK_REPEAT"/>
    <property type="match status" value="1"/>
</dbReference>
<dbReference type="Pfam" id="PF12796">
    <property type="entry name" value="Ank_2"/>
    <property type="match status" value="1"/>
</dbReference>
<evidence type="ECO:0000313" key="5">
    <source>
        <dbReference type="EMBL" id="EDO35734.1"/>
    </source>
</evidence>
<evidence type="ECO:0000256" key="1">
    <source>
        <dbReference type="ARBA" id="ARBA00022737"/>
    </source>
</evidence>
<proteinExistence type="predicted"/>
<sequence length="331" mass="37690">MGAAISGTSSNVEELSGCLLTLLNKRPTCDEVPSKLEDVRLLLQQGAPVDAKIHPRQRLYEPDYATTTALQVCCSVGDVSAAKELLRIGADIRLLTKEGTVLHSAVKSKWLGKRFTDMLELLLEYWPEIINIKNFQADTPLHVAVMEGYTEYIESLLSHGADLTLLSSSVNVPPCQHSPLFPIDRALGYAIQIGNLATILTLLQNGDNFMGLCCQQRFAFMKPDFVKLMVEANWEEKKYRWMYEEDNWSPELIDWIRNPRPLSFLCRQTIRRAVGSKNLKNIACLPLPQSCKDVLIRFGNYRLKDSFDVTDSIWIRRWKHYHDVSSLKRTD</sequence>
<accession>A7SKN2</accession>
<dbReference type="InterPro" id="IPR001496">
    <property type="entry name" value="SOCS_box"/>
</dbReference>
<dbReference type="PROSITE" id="PS50297">
    <property type="entry name" value="ANK_REP_REGION"/>
    <property type="match status" value="1"/>
</dbReference>
<dbReference type="PROSITE" id="PS50225">
    <property type="entry name" value="SOCS"/>
    <property type="match status" value="1"/>
</dbReference>
<dbReference type="InterPro" id="IPR036770">
    <property type="entry name" value="Ankyrin_rpt-contain_sf"/>
</dbReference>
<evidence type="ECO:0000313" key="6">
    <source>
        <dbReference type="Proteomes" id="UP000001593"/>
    </source>
</evidence>
<dbReference type="InterPro" id="IPR036036">
    <property type="entry name" value="SOCS_box-like_dom_sf"/>
</dbReference>
<feature type="repeat" description="ANK" evidence="3">
    <location>
        <begin position="136"/>
        <end position="168"/>
    </location>
</feature>
<feature type="domain" description="SOCS box" evidence="4">
    <location>
        <begin position="257"/>
        <end position="295"/>
    </location>
</feature>
<dbReference type="CDD" id="cd03587">
    <property type="entry name" value="SOCS"/>
    <property type="match status" value="1"/>
</dbReference>
<dbReference type="SUPFAM" id="SSF158235">
    <property type="entry name" value="SOCS box-like"/>
    <property type="match status" value="1"/>
</dbReference>
<dbReference type="PhylomeDB" id="A7SKN2"/>
<dbReference type="SUPFAM" id="SSF48403">
    <property type="entry name" value="Ankyrin repeat"/>
    <property type="match status" value="1"/>
</dbReference>
<gene>
    <name evidence="5" type="ORF">NEMVEDRAFT_v1g213744</name>
</gene>
<dbReference type="Pfam" id="PF07525">
    <property type="entry name" value="SOCS_box"/>
    <property type="match status" value="1"/>
</dbReference>
<dbReference type="PANTHER" id="PTHR24198">
    <property type="entry name" value="ANKYRIN REPEAT AND PROTEIN KINASE DOMAIN-CONTAINING PROTEIN"/>
    <property type="match status" value="1"/>
</dbReference>
<dbReference type="Gene3D" id="1.10.750.20">
    <property type="entry name" value="SOCS box"/>
    <property type="match status" value="1"/>
</dbReference>
<organism evidence="5 6">
    <name type="scientific">Nematostella vectensis</name>
    <name type="common">Starlet sea anemone</name>
    <dbReference type="NCBI Taxonomy" id="45351"/>
    <lineage>
        <taxon>Eukaryota</taxon>
        <taxon>Metazoa</taxon>
        <taxon>Cnidaria</taxon>
        <taxon>Anthozoa</taxon>
        <taxon>Hexacorallia</taxon>
        <taxon>Actiniaria</taxon>
        <taxon>Edwardsiidae</taxon>
        <taxon>Nematostella</taxon>
    </lineage>
</organism>
<dbReference type="EMBL" id="DS469689">
    <property type="protein sequence ID" value="EDO35734.1"/>
    <property type="molecule type" value="Genomic_DNA"/>
</dbReference>
<reference evidence="5 6" key="1">
    <citation type="journal article" date="2007" name="Science">
        <title>Sea anemone genome reveals ancestral eumetazoan gene repertoire and genomic organization.</title>
        <authorList>
            <person name="Putnam N.H."/>
            <person name="Srivastava M."/>
            <person name="Hellsten U."/>
            <person name="Dirks B."/>
            <person name="Chapman J."/>
            <person name="Salamov A."/>
            <person name="Terry A."/>
            <person name="Shapiro H."/>
            <person name="Lindquist E."/>
            <person name="Kapitonov V.V."/>
            <person name="Jurka J."/>
            <person name="Genikhovich G."/>
            <person name="Grigoriev I.V."/>
            <person name="Lucas S.M."/>
            <person name="Steele R.E."/>
            <person name="Finnerty J.R."/>
            <person name="Technau U."/>
            <person name="Martindale M.Q."/>
            <person name="Rokhsar D.S."/>
        </authorList>
    </citation>
    <scope>NUCLEOTIDE SEQUENCE [LARGE SCALE GENOMIC DNA]</scope>
    <source>
        <strain evidence="6">CH2 X CH6</strain>
    </source>
</reference>